<comment type="caution">
    <text evidence="1">The sequence shown here is derived from an EMBL/GenBank/DDBJ whole genome shotgun (WGS) entry which is preliminary data.</text>
</comment>
<sequence length="160" mass="18146">MLIIMGLLLAGAFILQGLFGFFQIKNFTRNYHELRKQGKVLIGRNPKKFRAGSLILMALDGTGKIKEARIMKGVTVFAKFKKIGRLHEKQLQEVAADYDYLAGFDRLTRRCILDAYRNYINFQTGKMEAGAFNTSVNLFSLPLLARLNEIKNKVLLKLGS</sequence>
<keyword evidence="2" id="KW-1185">Reference proteome</keyword>
<name>A0A0R1UXB4_9LACO</name>
<reference evidence="1 2" key="1">
    <citation type="journal article" date="2015" name="Genome Announc.">
        <title>Expanding the biotechnology potential of lactobacilli through comparative genomics of 213 strains and associated genera.</title>
        <authorList>
            <person name="Sun Z."/>
            <person name="Harris H.M."/>
            <person name="McCann A."/>
            <person name="Guo C."/>
            <person name="Argimon S."/>
            <person name="Zhang W."/>
            <person name="Yang X."/>
            <person name="Jeffery I.B."/>
            <person name="Cooney J.C."/>
            <person name="Kagawa T.F."/>
            <person name="Liu W."/>
            <person name="Song Y."/>
            <person name="Salvetti E."/>
            <person name="Wrobel A."/>
            <person name="Rasinkangas P."/>
            <person name="Parkhill J."/>
            <person name="Rea M.C."/>
            <person name="O'Sullivan O."/>
            <person name="Ritari J."/>
            <person name="Douillard F.P."/>
            <person name="Paul Ross R."/>
            <person name="Yang R."/>
            <person name="Briner A.E."/>
            <person name="Felis G.E."/>
            <person name="de Vos W.M."/>
            <person name="Barrangou R."/>
            <person name="Klaenhammer T.R."/>
            <person name="Caufield P.W."/>
            <person name="Cui Y."/>
            <person name="Zhang H."/>
            <person name="O'Toole P.W."/>
        </authorList>
    </citation>
    <scope>NUCLEOTIDE SEQUENCE [LARGE SCALE GENOMIC DNA]</scope>
    <source>
        <strain evidence="1 2">DSM 16230</strain>
    </source>
</reference>
<proteinExistence type="predicted"/>
<dbReference type="EMBL" id="AZFQ01000050">
    <property type="protein sequence ID" value="KRL97710.1"/>
    <property type="molecule type" value="Genomic_DNA"/>
</dbReference>
<dbReference type="PATRIC" id="fig|1423801.4.peg.1305"/>
<dbReference type="OrthoDB" id="9096700at2"/>
<dbReference type="Proteomes" id="UP000051166">
    <property type="component" value="Unassembled WGS sequence"/>
</dbReference>
<dbReference type="Pfam" id="PF06923">
    <property type="entry name" value="GutM"/>
    <property type="match status" value="1"/>
</dbReference>
<dbReference type="RefSeq" id="WP_056961133.1">
    <property type="nucleotide sequence ID" value="NZ_AZFQ01000050.1"/>
</dbReference>
<dbReference type="PIRSF" id="PIRSF011474">
    <property type="entry name" value="Glucitol_operon_activator"/>
    <property type="match status" value="1"/>
</dbReference>
<protein>
    <submittedName>
        <fullName evidence="1">Sorbitol operon activator</fullName>
    </submittedName>
</protein>
<evidence type="ECO:0000313" key="1">
    <source>
        <dbReference type="EMBL" id="KRL97710.1"/>
    </source>
</evidence>
<dbReference type="GeneID" id="98308590"/>
<gene>
    <name evidence="1" type="ORF">FD50_GL001276</name>
</gene>
<dbReference type="InterPro" id="IPR009693">
    <property type="entry name" value="Glucitol_operon_activator"/>
</dbReference>
<dbReference type="AlphaFoldDB" id="A0A0R1UXB4"/>
<dbReference type="STRING" id="1423801.FD50_GL001276"/>
<accession>A0A0R1UXB4</accession>
<organism evidence="1 2">
    <name type="scientific">Liquorilactobacillus satsumensis DSM 16230 = JCM 12392</name>
    <dbReference type="NCBI Taxonomy" id="1423801"/>
    <lineage>
        <taxon>Bacteria</taxon>
        <taxon>Bacillati</taxon>
        <taxon>Bacillota</taxon>
        <taxon>Bacilli</taxon>
        <taxon>Lactobacillales</taxon>
        <taxon>Lactobacillaceae</taxon>
        <taxon>Liquorilactobacillus</taxon>
    </lineage>
</organism>
<evidence type="ECO:0000313" key="2">
    <source>
        <dbReference type="Proteomes" id="UP000051166"/>
    </source>
</evidence>